<evidence type="ECO:0000313" key="1">
    <source>
        <dbReference type="EMBL" id="EJD33973.1"/>
    </source>
</evidence>
<gene>
    <name evidence="1" type="ORF">AURDEDRAFT_176960</name>
</gene>
<organism evidence="1 2">
    <name type="scientific">Auricularia subglabra (strain TFB-10046 / SS5)</name>
    <name type="common">White-rot fungus</name>
    <name type="synonym">Auricularia delicata (strain TFB10046)</name>
    <dbReference type="NCBI Taxonomy" id="717982"/>
    <lineage>
        <taxon>Eukaryota</taxon>
        <taxon>Fungi</taxon>
        <taxon>Dikarya</taxon>
        <taxon>Basidiomycota</taxon>
        <taxon>Agaricomycotina</taxon>
        <taxon>Agaricomycetes</taxon>
        <taxon>Auriculariales</taxon>
        <taxon>Auriculariaceae</taxon>
        <taxon>Auricularia</taxon>
    </lineage>
</organism>
<evidence type="ECO:0000313" key="2">
    <source>
        <dbReference type="Proteomes" id="UP000006514"/>
    </source>
</evidence>
<reference evidence="2" key="1">
    <citation type="journal article" date="2012" name="Science">
        <title>The Paleozoic origin of enzymatic lignin decomposition reconstructed from 31 fungal genomes.</title>
        <authorList>
            <person name="Floudas D."/>
            <person name="Binder M."/>
            <person name="Riley R."/>
            <person name="Barry K."/>
            <person name="Blanchette R.A."/>
            <person name="Henrissat B."/>
            <person name="Martinez A.T."/>
            <person name="Otillar R."/>
            <person name="Spatafora J.W."/>
            <person name="Yadav J.S."/>
            <person name="Aerts A."/>
            <person name="Benoit I."/>
            <person name="Boyd A."/>
            <person name="Carlson A."/>
            <person name="Copeland A."/>
            <person name="Coutinho P.M."/>
            <person name="de Vries R.P."/>
            <person name="Ferreira P."/>
            <person name="Findley K."/>
            <person name="Foster B."/>
            <person name="Gaskell J."/>
            <person name="Glotzer D."/>
            <person name="Gorecki P."/>
            <person name="Heitman J."/>
            <person name="Hesse C."/>
            <person name="Hori C."/>
            <person name="Igarashi K."/>
            <person name="Jurgens J.A."/>
            <person name="Kallen N."/>
            <person name="Kersten P."/>
            <person name="Kohler A."/>
            <person name="Kuees U."/>
            <person name="Kumar T.K.A."/>
            <person name="Kuo A."/>
            <person name="LaButti K."/>
            <person name="Larrondo L.F."/>
            <person name="Lindquist E."/>
            <person name="Ling A."/>
            <person name="Lombard V."/>
            <person name="Lucas S."/>
            <person name="Lundell T."/>
            <person name="Martin R."/>
            <person name="McLaughlin D.J."/>
            <person name="Morgenstern I."/>
            <person name="Morin E."/>
            <person name="Murat C."/>
            <person name="Nagy L.G."/>
            <person name="Nolan M."/>
            <person name="Ohm R.A."/>
            <person name="Patyshakuliyeva A."/>
            <person name="Rokas A."/>
            <person name="Ruiz-Duenas F.J."/>
            <person name="Sabat G."/>
            <person name="Salamov A."/>
            <person name="Samejima M."/>
            <person name="Schmutz J."/>
            <person name="Slot J.C."/>
            <person name="St John F."/>
            <person name="Stenlid J."/>
            <person name="Sun H."/>
            <person name="Sun S."/>
            <person name="Syed K."/>
            <person name="Tsang A."/>
            <person name="Wiebenga A."/>
            <person name="Young D."/>
            <person name="Pisabarro A."/>
            <person name="Eastwood D.C."/>
            <person name="Martin F."/>
            <person name="Cullen D."/>
            <person name="Grigoriev I.V."/>
            <person name="Hibbett D.S."/>
        </authorList>
    </citation>
    <scope>NUCLEOTIDE SEQUENCE [LARGE SCALE GENOMIC DNA]</scope>
    <source>
        <strain evidence="2">TFB10046</strain>
    </source>
</reference>
<name>J0CUH9_AURST</name>
<dbReference type="EMBL" id="JH688032">
    <property type="protein sequence ID" value="EJD33973.1"/>
    <property type="molecule type" value="Genomic_DNA"/>
</dbReference>
<dbReference type="AlphaFoldDB" id="J0CUH9"/>
<accession>J0CUH9</accession>
<sequence length="338" mass="38359">MRREDFLYEQEALTSGRTFDLLKQTERRTAQKSIPVAAPHLENQGSGSSQAGIQAVCAAVALETLRGLKTGDTPKHTARRRIRKTVRKTDRVYTLNPFMAFRCHLQHTIREHLPSLKKYYPDITTECKYVSALASHIWKMSPDAVLEVAVNHRLHLQSRRAVQQHTIDMQRIDECTDNLRSERVSAAEEEQEAFVGRRAPAVQQRIQCPLRGTLKCLALDLRELERVVPQDQKKVTLRKRRRVEYALERVVQRRPERDGGGLRVDTSNHITRASQALSERVPASPSSSGFVMEPSAEVRRPYKRWRVAGHSDRAPGDAVAGLAYLHDMGIAHPDMPAL</sequence>
<keyword evidence="2" id="KW-1185">Reference proteome</keyword>
<dbReference type="InParanoid" id="J0CUH9"/>
<dbReference type="Proteomes" id="UP000006514">
    <property type="component" value="Unassembled WGS sequence"/>
</dbReference>
<proteinExistence type="predicted"/>
<protein>
    <submittedName>
        <fullName evidence="1">Uncharacterized protein</fullName>
    </submittedName>
</protein>
<dbReference type="KEGG" id="adl:AURDEDRAFT_176960"/>